<dbReference type="Pfam" id="PF13523">
    <property type="entry name" value="Acetyltransf_8"/>
    <property type="match status" value="1"/>
</dbReference>
<dbReference type="PANTHER" id="PTHR31438">
    <property type="entry name" value="LYSINE N-ACYLTRANSFERASE C17G9.06C-RELATED"/>
    <property type="match status" value="1"/>
</dbReference>
<protein>
    <submittedName>
        <fullName evidence="1">Acetyltransferase</fullName>
    </submittedName>
</protein>
<comment type="caution">
    <text evidence="1">The sequence shown here is derived from an EMBL/GenBank/DDBJ whole genome shotgun (WGS) entry which is preliminary data.</text>
</comment>
<name>A0ABS7ZDH5_9MICO</name>
<evidence type="ECO:0000313" key="1">
    <source>
        <dbReference type="EMBL" id="MCA5892326.1"/>
    </source>
</evidence>
<accession>A0ABS7ZDH5</accession>
<dbReference type="PANTHER" id="PTHR31438:SF1">
    <property type="entry name" value="LYSINE N-ACYLTRANSFERASE C17G9.06C-RELATED"/>
    <property type="match status" value="1"/>
</dbReference>
<keyword evidence="2" id="KW-1185">Reference proteome</keyword>
<dbReference type="Proteomes" id="UP001319870">
    <property type="component" value="Unassembled WGS sequence"/>
</dbReference>
<reference evidence="1 2" key="1">
    <citation type="submission" date="2021-09" db="EMBL/GenBank/DDBJ databases">
        <title>Isoptericola luteus sp. nov., a novel bacterium isolated from Harbin, the capital city of Heilongjiang province.</title>
        <authorList>
            <person name="Li J."/>
        </authorList>
    </citation>
    <scope>NUCLEOTIDE SEQUENCE [LARGE SCALE GENOMIC DNA]</scope>
    <source>
        <strain evidence="1 2">NEAU-Y5</strain>
    </source>
</reference>
<organism evidence="1 2">
    <name type="scientific">Isoptericola luteus</name>
    <dbReference type="NCBI Taxonomy" id="2879484"/>
    <lineage>
        <taxon>Bacteria</taxon>
        <taxon>Bacillati</taxon>
        <taxon>Actinomycetota</taxon>
        <taxon>Actinomycetes</taxon>
        <taxon>Micrococcales</taxon>
        <taxon>Promicromonosporaceae</taxon>
        <taxon>Isoptericola</taxon>
    </lineage>
</organism>
<dbReference type="InterPro" id="IPR016181">
    <property type="entry name" value="Acyl_CoA_acyltransferase"/>
</dbReference>
<dbReference type="EMBL" id="JAIXCQ010000001">
    <property type="protein sequence ID" value="MCA5892326.1"/>
    <property type="molecule type" value="Genomic_DNA"/>
</dbReference>
<dbReference type="SUPFAM" id="SSF55729">
    <property type="entry name" value="Acyl-CoA N-acyltransferases (Nat)"/>
    <property type="match status" value="1"/>
</dbReference>
<proteinExistence type="predicted"/>
<gene>
    <name evidence="1" type="ORF">LEP48_03040</name>
</gene>
<dbReference type="Gene3D" id="3.40.630.30">
    <property type="match status" value="1"/>
</dbReference>
<sequence length="181" mass="19872">MSTLAFRRTRRGDLSQIQAWLRQPHVARYWAHDTSDAAVERDFAGSFGGTEPSEDFVVSDGGVDVGFVQRCCIHDYAAEERELIELVEVPADALTIDYFVGEADRVGQGVGSRMVREFVALCWRDHPGATAIVVPVVVGNVASWSALRSAGFRRVATGHLPPDNPVDDGLHHVYRLDRPAG</sequence>
<evidence type="ECO:0000313" key="2">
    <source>
        <dbReference type="Proteomes" id="UP001319870"/>
    </source>
</evidence>
<dbReference type="RefSeq" id="WP_225564075.1">
    <property type="nucleotide sequence ID" value="NZ_JAIXCQ010000001.1"/>
</dbReference>